<keyword evidence="1" id="KW-0732">Signal</keyword>
<proteinExistence type="predicted"/>
<dbReference type="AlphaFoldDB" id="A0A6B0U628"/>
<accession>A0A6B0U628</accession>
<reference evidence="2" key="1">
    <citation type="submission" date="2019-12" db="EMBL/GenBank/DDBJ databases">
        <title>An insight into the sialome of adult female Ixodes ricinus ticks feeding for 6 days.</title>
        <authorList>
            <person name="Perner J."/>
            <person name="Ribeiro J.M.C."/>
        </authorList>
    </citation>
    <scope>NUCLEOTIDE SEQUENCE</scope>
    <source>
        <strain evidence="2">Semi-engorged</strain>
        <tissue evidence="2">Salivary glands</tissue>
    </source>
</reference>
<organism evidence="2">
    <name type="scientific">Ixodes ricinus</name>
    <name type="common">Common tick</name>
    <name type="synonym">Acarus ricinus</name>
    <dbReference type="NCBI Taxonomy" id="34613"/>
    <lineage>
        <taxon>Eukaryota</taxon>
        <taxon>Metazoa</taxon>
        <taxon>Ecdysozoa</taxon>
        <taxon>Arthropoda</taxon>
        <taxon>Chelicerata</taxon>
        <taxon>Arachnida</taxon>
        <taxon>Acari</taxon>
        <taxon>Parasitiformes</taxon>
        <taxon>Ixodida</taxon>
        <taxon>Ixodoidea</taxon>
        <taxon>Ixodidae</taxon>
        <taxon>Ixodinae</taxon>
        <taxon>Ixodes</taxon>
    </lineage>
</organism>
<evidence type="ECO:0000313" key="2">
    <source>
        <dbReference type="EMBL" id="MXU88002.1"/>
    </source>
</evidence>
<feature type="chain" id="PRO_5025360160" evidence="1">
    <location>
        <begin position="25"/>
        <end position="99"/>
    </location>
</feature>
<dbReference type="EMBL" id="GIFC01005919">
    <property type="protein sequence ID" value="MXU88002.1"/>
    <property type="molecule type" value="Transcribed_RNA"/>
</dbReference>
<feature type="signal peptide" evidence="1">
    <location>
        <begin position="1"/>
        <end position="24"/>
    </location>
</feature>
<sequence>MTTITRLVSSAWLTWFSFCDRAVADFCECSKCVLYRRFNLKRGALLVKTIGHGAAAQPGCFGCDSGAASSSKSQRCQSPDTHNKNVIHGFHFLLLKLLY</sequence>
<protein>
    <submittedName>
        <fullName evidence="2">Putative secreted protein</fullName>
    </submittedName>
</protein>
<evidence type="ECO:0000256" key="1">
    <source>
        <dbReference type="SAM" id="SignalP"/>
    </source>
</evidence>
<name>A0A6B0U628_IXORI</name>